<evidence type="ECO:0000313" key="2">
    <source>
        <dbReference type="EMBL" id="GAA0660053.1"/>
    </source>
</evidence>
<evidence type="ECO:0008006" key="4">
    <source>
        <dbReference type="Google" id="ProtNLM"/>
    </source>
</evidence>
<sequence length="341" mass="34671">MGRVASVALAGIAAVVLAPAVAAQSAPRSVVPIREVDIRPIGTPRYAIEVVVNGTPMLAGLDTGSTGLRLLPRAAALARIAPGGEPERYDYGSGVLLDGHQARADVAIGGARSMVTVQAVDRVGCNARKPDCPASHLAPADYGLMGSGQAGQGFPAIIGIRLDAGRVGNPLPRMGVHRWIVHLPQRGGGGGTLILNPDARDTAGFVPLRAGAANAHGTVAGCVALALPGARQACGPTLFDTGAPGITVLHADRPPAWQPGRRARLLLDPAQGGRSPVVGFVTGDQAHGANTSFQPEAGSQTVVHAGTLPFYAFDVLFDADSTMIAVRPNPDAGPSTVPLSN</sequence>
<proteinExistence type="predicted"/>
<organism evidence="2 3">
    <name type="scientific">Sphingomonas insulae</name>
    <dbReference type="NCBI Taxonomy" id="424800"/>
    <lineage>
        <taxon>Bacteria</taxon>
        <taxon>Pseudomonadati</taxon>
        <taxon>Pseudomonadota</taxon>
        <taxon>Alphaproteobacteria</taxon>
        <taxon>Sphingomonadales</taxon>
        <taxon>Sphingomonadaceae</taxon>
        <taxon>Sphingomonas</taxon>
    </lineage>
</organism>
<evidence type="ECO:0000313" key="3">
    <source>
        <dbReference type="Proteomes" id="UP001500238"/>
    </source>
</evidence>
<feature type="chain" id="PRO_5046490465" description="Aspartyl protease" evidence="1">
    <location>
        <begin position="23"/>
        <end position="341"/>
    </location>
</feature>
<dbReference type="Proteomes" id="UP001500238">
    <property type="component" value="Unassembled WGS sequence"/>
</dbReference>
<dbReference type="EMBL" id="BAAAES010000004">
    <property type="protein sequence ID" value="GAA0660053.1"/>
    <property type="molecule type" value="Genomic_DNA"/>
</dbReference>
<keyword evidence="3" id="KW-1185">Reference proteome</keyword>
<reference evidence="2 3" key="1">
    <citation type="journal article" date="2019" name="Int. J. Syst. Evol. Microbiol.">
        <title>The Global Catalogue of Microorganisms (GCM) 10K type strain sequencing project: providing services to taxonomists for standard genome sequencing and annotation.</title>
        <authorList>
            <consortium name="The Broad Institute Genomics Platform"/>
            <consortium name="The Broad Institute Genome Sequencing Center for Infectious Disease"/>
            <person name="Wu L."/>
            <person name="Ma J."/>
        </authorList>
    </citation>
    <scope>NUCLEOTIDE SEQUENCE [LARGE SCALE GENOMIC DNA]</scope>
    <source>
        <strain evidence="2 3">JCM 14603</strain>
    </source>
</reference>
<evidence type="ECO:0000256" key="1">
    <source>
        <dbReference type="SAM" id="SignalP"/>
    </source>
</evidence>
<feature type="signal peptide" evidence="1">
    <location>
        <begin position="1"/>
        <end position="22"/>
    </location>
</feature>
<comment type="caution">
    <text evidence="2">The sequence shown here is derived from an EMBL/GenBank/DDBJ whole genome shotgun (WGS) entry which is preliminary data.</text>
</comment>
<dbReference type="RefSeq" id="WP_163957994.1">
    <property type="nucleotide sequence ID" value="NZ_BAAAES010000004.1"/>
</dbReference>
<name>A0ABN1HN89_9SPHN</name>
<accession>A0ABN1HN89</accession>
<keyword evidence="1" id="KW-0732">Signal</keyword>
<gene>
    <name evidence="2" type="ORF">GCM10009102_05680</name>
</gene>
<protein>
    <recommendedName>
        <fullName evidence="4">Aspartyl protease</fullName>
    </recommendedName>
</protein>